<dbReference type="Proteomes" id="UP001165289">
    <property type="component" value="Unassembled WGS sequence"/>
</dbReference>
<proteinExistence type="inferred from homology"/>
<dbReference type="GO" id="GO:1990904">
    <property type="term" value="C:ribonucleoprotein complex"/>
    <property type="evidence" value="ECO:0007669"/>
    <property type="project" value="UniProtKB-KW"/>
</dbReference>
<dbReference type="SMART" id="SM01387">
    <property type="entry name" value="Ribosomal_S15"/>
    <property type="match status" value="1"/>
</dbReference>
<evidence type="ECO:0000256" key="3">
    <source>
        <dbReference type="ARBA" id="ARBA00023274"/>
    </source>
</evidence>
<evidence type="ECO:0000256" key="1">
    <source>
        <dbReference type="ARBA" id="ARBA00008434"/>
    </source>
</evidence>
<evidence type="ECO:0000256" key="2">
    <source>
        <dbReference type="ARBA" id="ARBA00022980"/>
    </source>
</evidence>
<dbReference type="InterPro" id="IPR000589">
    <property type="entry name" value="Ribosomal_uS15"/>
</dbReference>
<keyword evidence="6" id="KW-1185">Reference proteome</keyword>
<dbReference type="InterPro" id="IPR009068">
    <property type="entry name" value="uS15_NS1_RNA-bd_sf"/>
</dbReference>
<evidence type="ECO:0000256" key="4">
    <source>
        <dbReference type="RuleBase" id="RU003919"/>
    </source>
</evidence>
<dbReference type="GO" id="GO:0006412">
    <property type="term" value="P:translation"/>
    <property type="evidence" value="ECO:0007669"/>
    <property type="project" value="InterPro"/>
</dbReference>
<accession>A0AAV7KEH1</accession>
<dbReference type="GO" id="GO:0003735">
    <property type="term" value="F:structural constituent of ribosome"/>
    <property type="evidence" value="ECO:0007669"/>
    <property type="project" value="InterPro"/>
</dbReference>
<name>A0AAV7KEH1_9METZ</name>
<evidence type="ECO:0000313" key="6">
    <source>
        <dbReference type="Proteomes" id="UP001165289"/>
    </source>
</evidence>
<organism evidence="5 6">
    <name type="scientific">Oopsacas minuta</name>
    <dbReference type="NCBI Taxonomy" id="111878"/>
    <lineage>
        <taxon>Eukaryota</taxon>
        <taxon>Metazoa</taxon>
        <taxon>Porifera</taxon>
        <taxon>Hexactinellida</taxon>
        <taxon>Hexasterophora</taxon>
        <taxon>Lyssacinosida</taxon>
        <taxon>Leucopsacidae</taxon>
        <taxon>Oopsacas</taxon>
    </lineage>
</organism>
<keyword evidence="2 4" id="KW-0689">Ribosomal protein</keyword>
<dbReference type="AlphaFoldDB" id="A0AAV7KEH1"/>
<dbReference type="Gene3D" id="1.10.287.10">
    <property type="entry name" value="S15/NS1, RNA-binding"/>
    <property type="match status" value="1"/>
</dbReference>
<evidence type="ECO:0000313" key="5">
    <source>
        <dbReference type="EMBL" id="KAI6659019.1"/>
    </source>
</evidence>
<gene>
    <name evidence="5" type="ORF">LOD99_14695</name>
</gene>
<dbReference type="EMBL" id="JAKMXF010000066">
    <property type="protein sequence ID" value="KAI6659019.1"/>
    <property type="molecule type" value="Genomic_DNA"/>
</dbReference>
<sequence length="200" mass="23685">MSLLLRFSSLNISRASTGLPITTPLVKAPIHSIKRITPVSPDRFKNANFIEFCVRNENNPDLPPHLQLKYLPKSIIDRIERRKIDMSIKDKDERWSRMRAVIANLSSRIENINLHIDKFNKDKQSKANRRILKFKRKKLFRYVKRIDFPLYEELKEKYKLEEIDILIDKYTFHRRKTLVDAAKAEKKAKLKATQEAKGRI</sequence>
<dbReference type="Pfam" id="PF00312">
    <property type="entry name" value="Ribosomal_S15"/>
    <property type="match status" value="1"/>
</dbReference>
<comment type="caution">
    <text evidence="5">The sequence shown here is derived from an EMBL/GenBank/DDBJ whole genome shotgun (WGS) entry which is preliminary data.</text>
</comment>
<evidence type="ECO:0008006" key="7">
    <source>
        <dbReference type="Google" id="ProtNLM"/>
    </source>
</evidence>
<dbReference type="SUPFAM" id="SSF47060">
    <property type="entry name" value="S15/NS1 RNA-binding domain"/>
    <property type="match status" value="1"/>
</dbReference>
<protein>
    <recommendedName>
        <fullName evidence="7">28S ribosomal protein S15, mitochondrial</fullName>
    </recommendedName>
</protein>
<comment type="similarity">
    <text evidence="1 4">Belongs to the universal ribosomal protein uS15 family.</text>
</comment>
<dbReference type="GO" id="GO:0005840">
    <property type="term" value="C:ribosome"/>
    <property type="evidence" value="ECO:0007669"/>
    <property type="project" value="UniProtKB-KW"/>
</dbReference>
<keyword evidence="3 4" id="KW-0687">Ribonucleoprotein</keyword>
<reference evidence="5 6" key="1">
    <citation type="journal article" date="2023" name="BMC Biol.">
        <title>The compact genome of the sponge Oopsacas minuta (Hexactinellida) is lacking key metazoan core genes.</title>
        <authorList>
            <person name="Santini S."/>
            <person name="Schenkelaars Q."/>
            <person name="Jourda C."/>
            <person name="Duchesne M."/>
            <person name="Belahbib H."/>
            <person name="Rocher C."/>
            <person name="Selva M."/>
            <person name="Riesgo A."/>
            <person name="Vervoort M."/>
            <person name="Leys S.P."/>
            <person name="Kodjabachian L."/>
            <person name="Le Bivic A."/>
            <person name="Borchiellini C."/>
            <person name="Claverie J.M."/>
            <person name="Renard E."/>
        </authorList>
    </citation>
    <scope>NUCLEOTIDE SEQUENCE [LARGE SCALE GENOMIC DNA]</scope>
    <source>
        <strain evidence="5">SPO-2</strain>
    </source>
</reference>